<dbReference type="InterPro" id="IPR036640">
    <property type="entry name" value="ABC1_TM_sf"/>
</dbReference>
<keyword evidence="2 5" id="KW-0812">Transmembrane</keyword>
<dbReference type="RefSeq" id="WP_264790291.1">
    <property type="nucleotide sequence ID" value="NZ_AP026867.1"/>
</dbReference>
<dbReference type="PROSITE" id="PS50929">
    <property type="entry name" value="ABC_TM1F"/>
    <property type="match status" value="1"/>
</dbReference>
<dbReference type="SUPFAM" id="SSF52540">
    <property type="entry name" value="P-loop containing nucleoside triphosphate hydrolases"/>
    <property type="match status" value="1"/>
</dbReference>
<dbReference type="Pfam" id="PF00005">
    <property type="entry name" value="ABC_tran"/>
    <property type="match status" value="1"/>
</dbReference>
<evidence type="ECO:0000256" key="1">
    <source>
        <dbReference type="ARBA" id="ARBA00004651"/>
    </source>
</evidence>
<dbReference type="Gene3D" id="3.40.50.300">
    <property type="entry name" value="P-loop containing nucleotide triphosphate hydrolases"/>
    <property type="match status" value="1"/>
</dbReference>
<dbReference type="SUPFAM" id="SSF90123">
    <property type="entry name" value="ABC transporter transmembrane region"/>
    <property type="match status" value="1"/>
</dbReference>
<keyword evidence="8" id="KW-0067">ATP-binding</keyword>
<keyword evidence="3 5" id="KW-1133">Transmembrane helix</keyword>
<dbReference type="GO" id="GO:0016887">
    <property type="term" value="F:ATP hydrolysis activity"/>
    <property type="evidence" value="ECO:0007669"/>
    <property type="project" value="InterPro"/>
</dbReference>
<dbReference type="EMBL" id="AP026867">
    <property type="protein sequence ID" value="BDS15109.1"/>
    <property type="molecule type" value="Genomic_DNA"/>
</dbReference>
<feature type="transmembrane region" description="Helical" evidence="5">
    <location>
        <begin position="60"/>
        <end position="80"/>
    </location>
</feature>
<accession>A0A915YLA7</accession>
<sequence>MSVVKKHPLKRFFRLLELDRKDIVYIYIYAIFEGLISLTIPVGIQAIINLIALNQFSSSWMLLTFVVALGTAIAGAMKLMQHIITETIQQRIFTRSAFDFAYRIPRLQMEAIKEEYAPELINRFFDTLSIQKGIPKVLVDLSAASLQIFFGLILLSLYHPFFVAFGCVLLALIVLLVVSSFSPGLSTSLQESKYKYKVAYWLEELGRTMGSFKLAGRTQYPIERTDELVGGYLQYRKKHFSVVKVQIISVVILKTLATAALLLIGGILVINNEMNVGQFVASEIVIIIVLNALDKIVMGMETIFDLLTAVEKIGVVTDLPLEDESGIDFEEIHCENGISIHVDNLTYVLGEHQHKILENINLNIKSGERICIVGSNASGKSTLIRIIMGWYDNFRGTISYNDIPRKNINIASLRSYMGDHVSEEHLFHGTLAQNISMGRPDVSIQEVIKVCQKVNLSDYIKSQPEGLNTIITSDGQNVPQSVIKKIILARCIVDLPKLVVTEPLLAGLDNTDAMQMIDLLTNKQNSWTLIAVTRSAQMAKSCDRIIVMDKGQITFKGTYEELEQEAYFEQLFDDIIKE</sequence>
<feature type="transmembrane region" description="Helical" evidence="5">
    <location>
        <begin position="137"/>
        <end position="155"/>
    </location>
</feature>
<dbReference type="GO" id="GO:0015421">
    <property type="term" value="F:ABC-type oligopeptide transporter activity"/>
    <property type="evidence" value="ECO:0007669"/>
    <property type="project" value="TreeGrafter"/>
</dbReference>
<dbReference type="PANTHER" id="PTHR43394:SF4">
    <property type="entry name" value="TOXIN SECRETION ABC TRANSPORTER ATP-BINDING PROTEIN"/>
    <property type="match status" value="1"/>
</dbReference>
<dbReference type="Proteomes" id="UP001060919">
    <property type="component" value="Chromosome"/>
</dbReference>
<feature type="transmembrane region" description="Helical" evidence="5">
    <location>
        <begin position="245"/>
        <end position="270"/>
    </location>
</feature>
<dbReference type="InterPro" id="IPR039421">
    <property type="entry name" value="Type_1_exporter"/>
</dbReference>
<proteinExistence type="predicted"/>
<reference evidence="8" key="1">
    <citation type="submission" date="2022-09" db="EMBL/GenBank/DDBJ databases">
        <title>Aureispira anguillicida sp. nov., isolated from Leptocephalus of Japanese eel Anguilla japonica.</title>
        <authorList>
            <person name="Yuasa K."/>
            <person name="Mekata T."/>
            <person name="Ikunari K."/>
        </authorList>
    </citation>
    <scope>NUCLEOTIDE SEQUENCE</scope>
    <source>
        <strain evidence="8">EL160426</strain>
    </source>
</reference>
<evidence type="ECO:0000313" key="9">
    <source>
        <dbReference type="Proteomes" id="UP001060919"/>
    </source>
</evidence>
<evidence type="ECO:0000256" key="4">
    <source>
        <dbReference type="ARBA" id="ARBA00023136"/>
    </source>
</evidence>
<feature type="domain" description="ABC transporter" evidence="6">
    <location>
        <begin position="340"/>
        <end position="575"/>
    </location>
</feature>
<feature type="transmembrane region" description="Helical" evidence="5">
    <location>
        <begin position="161"/>
        <end position="185"/>
    </location>
</feature>
<dbReference type="Pfam" id="PF00664">
    <property type="entry name" value="ABC_membrane"/>
    <property type="match status" value="1"/>
</dbReference>
<keyword evidence="4 5" id="KW-0472">Membrane</keyword>
<dbReference type="KEGG" id="aup:AsAng_0058930"/>
<evidence type="ECO:0000256" key="5">
    <source>
        <dbReference type="SAM" id="Phobius"/>
    </source>
</evidence>
<comment type="subcellular location">
    <subcellularLocation>
        <location evidence="1">Cell membrane</location>
        <topology evidence="1">Multi-pass membrane protein</topology>
    </subcellularLocation>
</comment>
<evidence type="ECO:0000259" key="6">
    <source>
        <dbReference type="PROSITE" id="PS50893"/>
    </source>
</evidence>
<feature type="domain" description="ABC transmembrane type-1" evidence="7">
    <location>
        <begin position="28"/>
        <end position="303"/>
    </location>
</feature>
<keyword evidence="8" id="KW-0547">Nucleotide-binding</keyword>
<gene>
    <name evidence="8" type="ORF">AsAng_0058930</name>
</gene>
<dbReference type="InterPro" id="IPR011527">
    <property type="entry name" value="ABC1_TM_dom"/>
</dbReference>
<feature type="transmembrane region" description="Helical" evidence="5">
    <location>
        <begin position="24"/>
        <end position="48"/>
    </location>
</feature>
<dbReference type="GO" id="GO:0005886">
    <property type="term" value="C:plasma membrane"/>
    <property type="evidence" value="ECO:0007669"/>
    <property type="project" value="UniProtKB-SubCell"/>
</dbReference>
<protein>
    <submittedName>
        <fullName evidence="8">ATP-binding cassette domain-containing protein</fullName>
    </submittedName>
</protein>
<dbReference type="InterPro" id="IPR003439">
    <property type="entry name" value="ABC_transporter-like_ATP-bd"/>
</dbReference>
<evidence type="ECO:0000259" key="7">
    <source>
        <dbReference type="PROSITE" id="PS50929"/>
    </source>
</evidence>
<organism evidence="8 9">
    <name type="scientific">Aureispira anguillae</name>
    <dbReference type="NCBI Taxonomy" id="2864201"/>
    <lineage>
        <taxon>Bacteria</taxon>
        <taxon>Pseudomonadati</taxon>
        <taxon>Bacteroidota</taxon>
        <taxon>Saprospiria</taxon>
        <taxon>Saprospirales</taxon>
        <taxon>Saprospiraceae</taxon>
        <taxon>Aureispira</taxon>
    </lineage>
</organism>
<dbReference type="AlphaFoldDB" id="A0A915YLA7"/>
<name>A0A915YLA7_9BACT</name>
<dbReference type="PANTHER" id="PTHR43394">
    <property type="entry name" value="ATP-DEPENDENT PERMEASE MDL1, MITOCHONDRIAL"/>
    <property type="match status" value="1"/>
</dbReference>
<evidence type="ECO:0000313" key="8">
    <source>
        <dbReference type="EMBL" id="BDS15109.1"/>
    </source>
</evidence>
<dbReference type="GO" id="GO:0005524">
    <property type="term" value="F:ATP binding"/>
    <property type="evidence" value="ECO:0007669"/>
    <property type="project" value="UniProtKB-KW"/>
</dbReference>
<evidence type="ECO:0000256" key="2">
    <source>
        <dbReference type="ARBA" id="ARBA00022692"/>
    </source>
</evidence>
<dbReference type="InterPro" id="IPR027417">
    <property type="entry name" value="P-loop_NTPase"/>
</dbReference>
<dbReference type="Gene3D" id="1.20.1560.10">
    <property type="entry name" value="ABC transporter type 1, transmembrane domain"/>
    <property type="match status" value="1"/>
</dbReference>
<evidence type="ECO:0000256" key="3">
    <source>
        <dbReference type="ARBA" id="ARBA00022989"/>
    </source>
</evidence>
<dbReference type="PROSITE" id="PS50893">
    <property type="entry name" value="ABC_TRANSPORTER_2"/>
    <property type="match status" value="1"/>
</dbReference>
<keyword evidence="9" id="KW-1185">Reference proteome</keyword>